<dbReference type="Gene3D" id="3.90.550.10">
    <property type="entry name" value="Spore Coat Polysaccharide Biosynthesis Protein SpsA, Chain A"/>
    <property type="match status" value="1"/>
</dbReference>
<evidence type="ECO:0000313" key="2">
    <source>
        <dbReference type="EMBL" id="PIQ73017.1"/>
    </source>
</evidence>
<evidence type="ECO:0000313" key="3">
    <source>
        <dbReference type="Proteomes" id="UP000231056"/>
    </source>
</evidence>
<dbReference type="Proteomes" id="UP000231056">
    <property type="component" value="Unassembled WGS sequence"/>
</dbReference>
<protein>
    <recommendedName>
        <fullName evidence="1">Glycosyltransferase 2-like domain-containing protein</fullName>
    </recommendedName>
</protein>
<dbReference type="CDD" id="cd02511">
    <property type="entry name" value="Beta4Glucosyltransferase"/>
    <property type="match status" value="1"/>
</dbReference>
<dbReference type="InterPro" id="IPR029044">
    <property type="entry name" value="Nucleotide-diphossugar_trans"/>
</dbReference>
<organism evidence="2 3">
    <name type="scientific">Candidatus Roizmanbacteria bacterium CG11_big_fil_rev_8_21_14_0_20_36_8</name>
    <dbReference type="NCBI Taxonomy" id="1974856"/>
    <lineage>
        <taxon>Bacteria</taxon>
        <taxon>Candidatus Roizmaniibacteriota</taxon>
    </lineage>
</organism>
<dbReference type="Pfam" id="PF00535">
    <property type="entry name" value="Glycos_transf_2"/>
    <property type="match status" value="1"/>
</dbReference>
<gene>
    <name evidence="2" type="ORF">COV58_04790</name>
</gene>
<reference evidence="2 3" key="1">
    <citation type="submission" date="2017-09" db="EMBL/GenBank/DDBJ databases">
        <title>Depth-based differentiation of microbial function through sediment-hosted aquifers and enrichment of novel symbionts in the deep terrestrial subsurface.</title>
        <authorList>
            <person name="Probst A.J."/>
            <person name="Ladd B."/>
            <person name="Jarett J.K."/>
            <person name="Geller-Mcgrath D.E."/>
            <person name="Sieber C.M."/>
            <person name="Emerson J.B."/>
            <person name="Anantharaman K."/>
            <person name="Thomas B.C."/>
            <person name="Malmstrom R."/>
            <person name="Stieglmeier M."/>
            <person name="Klingl A."/>
            <person name="Woyke T."/>
            <person name="Ryan C.M."/>
            <person name="Banfield J.F."/>
        </authorList>
    </citation>
    <scope>NUCLEOTIDE SEQUENCE [LARGE SCALE GENOMIC DNA]</scope>
    <source>
        <strain evidence="2">CG11_big_fil_rev_8_21_14_0_20_36_8</strain>
    </source>
</reference>
<dbReference type="SUPFAM" id="SSF53448">
    <property type="entry name" value="Nucleotide-diphospho-sugar transferases"/>
    <property type="match status" value="1"/>
</dbReference>
<evidence type="ECO:0000259" key="1">
    <source>
        <dbReference type="Pfam" id="PF00535"/>
    </source>
</evidence>
<dbReference type="AlphaFoldDB" id="A0A2M6IT35"/>
<proteinExistence type="predicted"/>
<dbReference type="InterPro" id="IPR001173">
    <property type="entry name" value="Glyco_trans_2-like"/>
</dbReference>
<sequence length="266" mass="30912">MMKTQNNITVIIHTRNEETNISDCIKSAKMLTNNIIIVDMESTDKTIDIAKRLGAKIKSFPFSHYVEPAREFGIRQAKTDWTFILDVDERITKELADEIDNIVANDQLSITHFKVPRKNMFGQKSWLKHGGWWPDYQTRLIHLKSFNNWPDRIHSTPNITGNVGFLNNPLVHYSHGNMEDMVNKTLIFEDIESDLLLKANKPVSILIFFRKFIGELFRRMFVKLGFLDGTAGIIESIYQAYSKTITYLFLYEKKSKRQKTQNSSTL</sequence>
<feature type="domain" description="Glycosyltransferase 2-like" evidence="1">
    <location>
        <begin position="9"/>
        <end position="154"/>
    </location>
</feature>
<dbReference type="EMBL" id="PCVM01000113">
    <property type="protein sequence ID" value="PIQ73017.1"/>
    <property type="molecule type" value="Genomic_DNA"/>
</dbReference>
<accession>A0A2M6IT35</accession>
<dbReference type="PANTHER" id="PTHR43630:SF2">
    <property type="entry name" value="GLYCOSYLTRANSFERASE"/>
    <property type="match status" value="1"/>
</dbReference>
<name>A0A2M6IT35_9BACT</name>
<dbReference type="PANTHER" id="PTHR43630">
    <property type="entry name" value="POLY-BETA-1,6-N-ACETYL-D-GLUCOSAMINE SYNTHASE"/>
    <property type="match status" value="1"/>
</dbReference>
<comment type="caution">
    <text evidence="2">The sequence shown here is derived from an EMBL/GenBank/DDBJ whole genome shotgun (WGS) entry which is preliminary data.</text>
</comment>